<evidence type="ECO:0000256" key="9">
    <source>
        <dbReference type="RuleBase" id="RU003978"/>
    </source>
</evidence>
<evidence type="ECO:0000256" key="6">
    <source>
        <dbReference type="ARBA" id="ARBA00023274"/>
    </source>
</evidence>
<evidence type="ECO:0000259" key="12">
    <source>
        <dbReference type="Pfam" id="PF03946"/>
    </source>
</evidence>
<dbReference type="HAMAP" id="MF_00736">
    <property type="entry name" value="Ribosomal_uL11"/>
    <property type="match status" value="1"/>
</dbReference>
<dbReference type="AlphaFoldDB" id="A0AAJ6BGS3"/>
<feature type="domain" description="Large ribosomal subunit protein uL11 C-terminal" evidence="11">
    <location>
        <begin position="71"/>
        <end position="139"/>
    </location>
</feature>
<dbReference type="InterPro" id="IPR006519">
    <property type="entry name" value="Ribosomal_uL11_bac-typ"/>
</dbReference>
<dbReference type="InterPro" id="IPR000911">
    <property type="entry name" value="Ribosomal_uL11"/>
</dbReference>
<evidence type="ECO:0000256" key="7">
    <source>
        <dbReference type="ARBA" id="ARBA00062905"/>
    </source>
</evidence>
<dbReference type="NCBIfam" id="TIGR01632">
    <property type="entry name" value="L11_bact"/>
    <property type="match status" value="1"/>
</dbReference>
<keyword evidence="6 8" id="KW-0687">Ribonucleoprotein</keyword>
<reference evidence="13" key="1">
    <citation type="submission" date="2023-03" db="EMBL/GenBank/DDBJ databases">
        <title>Andean soil-derived lignocellulolytic bacterial consortium as a source of novel taxa and putative plastic-active enzymes.</title>
        <authorList>
            <person name="Diaz-Garcia L."/>
            <person name="Chuvochina M."/>
            <person name="Feuerriegel G."/>
            <person name="Bunk B."/>
            <person name="Sproer C."/>
            <person name="Streit W.R."/>
            <person name="Rodriguez L.M."/>
            <person name="Overmann J."/>
            <person name="Jimenez D.J."/>
        </authorList>
    </citation>
    <scope>NUCLEOTIDE SEQUENCE</scope>
    <source>
        <strain evidence="13">MAG 7</strain>
    </source>
</reference>
<dbReference type="Pfam" id="PF03946">
    <property type="entry name" value="Ribosomal_L11_N"/>
    <property type="match status" value="1"/>
</dbReference>
<dbReference type="PANTHER" id="PTHR11661:SF1">
    <property type="entry name" value="LARGE RIBOSOMAL SUBUNIT PROTEIN UL11M"/>
    <property type="match status" value="1"/>
</dbReference>
<evidence type="ECO:0000256" key="1">
    <source>
        <dbReference type="ARBA" id="ARBA00010537"/>
    </source>
</evidence>
<evidence type="ECO:0000256" key="8">
    <source>
        <dbReference type="HAMAP-Rule" id="MF_00736"/>
    </source>
</evidence>
<evidence type="ECO:0000313" key="13">
    <source>
        <dbReference type="EMBL" id="WEK35542.1"/>
    </source>
</evidence>
<protein>
    <recommendedName>
        <fullName evidence="8">Large ribosomal subunit protein uL11</fullName>
    </recommendedName>
</protein>
<dbReference type="GO" id="GO:0022625">
    <property type="term" value="C:cytosolic large ribosomal subunit"/>
    <property type="evidence" value="ECO:0007669"/>
    <property type="project" value="TreeGrafter"/>
</dbReference>
<dbReference type="InterPro" id="IPR036796">
    <property type="entry name" value="Ribosomal_uL11_N_sf"/>
</dbReference>
<sequence>MAKEITGFVKLQVKGGQANPAPPVGPALGSKGVNIMEFCKQFNARTQEKVGKVLPVLITVYSDKSFDFIIKTPPAAVQLLEAAKLQSGSKEPNRNKVGKVNWSQVEAIAKDKMPDLNCFTLESAMKMVAGTARSMGLTVDGQAPWENN</sequence>
<keyword evidence="4 8" id="KW-0694">RNA-binding</keyword>
<evidence type="ECO:0000313" key="14">
    <source>
        <dbReference type="Proteomes" id="UP001220610"/>
    </source>
</evidence>
<dbReference type="InterPro" id="IPR036769">
    <property type="entry name" value="Ribosomal_uL11_C_sf"/>
</dbReference>
<evidence type="ECO:0000256" key="3">
    <source>
        <dbReference type="ARBA" id="ARBA00022730"/>
    </source>
</evidence>
<dbReference type="SUPFAM" id="SSF54747">
    <property type="entry name" value="Ribosomal L11/L12e N-terminal domain"/>
    <property type="match status" value="1"/>
</dbReference>
<evidence type="ECO:0000256" key="4">
    <source>
        <dbReference type="ARBA" id="ARBA00022884"/>
    </source>
</evidence>
<comment type="PTM">
    <text evidence="8 10">One or more lysine residues are methylated.</text>
</comment>
<dbReference type="GO" id="GO:0003735">
    <property type="term" value="F:structural constituent of ribosome"/>
    <property type="evidence" value="ECO:0007669"/>
    <property type="project" value="InterPro"/>
</dbReference>
<dbReference type="Proteomes" id="UP001220610">
    <property type="component" value="Chromosome"/>
</dbReference>
<dbReference type="Pfam" id="PF00298">
    <property type="entry name" value="Ribosomal_L11"/>
    <property type="match status" value="1"/>
</dbReference>
<accession>A0AAJ6BGS3</accession>
<keyword evidence="3 8" id="KW-0699">rRNA-binding</keyword>
<comment type="subunit">
    <text evidence="7">Part of the ribosomal stalk of the 50S ribosomal subunit. Interacts with L10 and the large rRNA to form the base of the stalk. L10 forms an elongated spine to which 2 L12 dimers bind in a sequential fashion forming a pentameric L10(L12)2(L12)2 complex.</text>
</comment>
<dbReference type="Gene3D" id="3.30.1550.10">
    <property type="entry name" value="Ribosomal protein L11/L12, N-terminal domain"/>
    <property type="match status" value="1"/>
</dbReference>
<keyword evidence="5 8" id="KW-0689">Ribosomal protein</keyword>
<dbReference type="EMBL" id="CP119311">
    <property type="protein sequence ID" value="WEK35542.1"/>
    <property type="molecule type" value="Genomic_DNA"/>
</dbReference>
<evidence type="ECO:0000256" key="10">
    <source>
        <dbReference type="RuleBase" id="RU003979"/>
    </source>
</evidence>
<feature type="domain" description="Large ribosomal subunit protein uL11 N-terminal" evidence="12">
    <location>
        <begin position="9"/>
        <end position="66"/>
    </location>
</feature>
<keyword evidence="2 8" id="KW-0488">Methylation</keyword>
<dbReference type="PANTHER" id="PTHR11661">
    <property type="entry name" value="60S RIBOSOMAL PROTEIN L12"/>
    <property type="match status" value="1"/>
</dbReference>
<dbReference type="FunFam" id="3.30.1550.10:FF:000001">
    <property type="entry name" value="50S ribosomal protein L11"/>
    <property type="match status" value="1"/>
</dbReference>
<dbReference type="CDD" id="cd00349">
    <property type="entry name" value="Ribosomal_L11"/>
    <property type="match status" value="1"/>
</dbReference>
<dbReference type="InterPro" id="IPR020784">
    <property type="entry name" value="Ribosomal_uL11_N"/>
</dbReference>
<dbReference type="SMART" id="SM00649">
    <property type="entry name" value="RL11"/>
    <property type="match status" value="1"/>
</dbReference>
<name>A0AAJ6BGS3_9BACT</name>
<evidence type="ECO:0000259" key="11">
    <source>
        <dbReference type="Pfam" id="PF00298"/>
    </source>
</evidence>
<dbReference type="InterPro" id="IPR020783">
    <property type="entry name" value="Ribosomal_uL11_C"/>
</dbReference>
<comment type="subunit">
    <text evidence="8">Part of the ribosomal stalk of the 50S ribosomal subunit. Interacts with L10 and the large rRNA to form the base of the stalk. L10 forms an elongated spine to which L12 dimers bind in a sequential fashion forming a multimeric L10(L12)X complex.</text>
</comment>
<organism evidence="13 14">
    <name type="scientific">Candidatus Pseudobacter hemicellulosilyticus</name>
    <dbReference type="NCBI Taxonomy" id="3121375"/>
    <lineage>
        <taxon>Bacteria</taxon>
        <taxon>Pseudomonadati</taxon>
        <taxon>Bacteroidota</taxon>
        <taxon>Chitinophagia</taxon>
        <taxon>Chitinophagales</taxon>
        <taxon>Chitinophagaceae</taxon>
        <taxon>Pseudobacter</taxon>
    </lineage>
</organism>
<dbReference type="SUPFAM" id="SSF46906">
    <property type="entry name" value="Ribosomal protein L11, C-terminal domain"/>
    <property type="match status" value="1"/>
</dbReference>
<dbReference type="GO" id="GO:0070180">
    <property type="term" value="F:large ribosomal subunit rRNA binding"/>
    <property type="evidence" value="ECO:0007669"/>
    <property type="project" value="UniProtKB-UniRule"/>
</dbReference>
<proteinExistence type="inferred from homology"/>
<comment type="similarity">
    <text evidence="1 8 9">Belongs to the universal ribosomal protein uL11 family.</text>
</comment>
<comment type="function">
    <text evidence="8 10">Forms part of the ribosomal stalk which helps the ribosome interact with GTP-bound translation factors.</text>
</comment>
<dbReference type="PROSITE" id="PS00359">
    <property type="entry name" value="RIBOSOMAL_L11"/>
    <property type="match status" value="1"/>
</dbReference>
<dbReference type="InterPro" id="IPR020785">
    <property type="entry name" value="Ribosomal_uL11_CS"/>
</dbReference>
<evidence type="ECO:0000256" key="5">
    <source>
        <dbReference type="ARBA" id="ARBA00022980"/>
    </source>
</evidence>
<dbReference type="Gene3D" id="1.10.10.250">
    <property type="entry name" value="Ribosomal protein L11, C-terminal domain"/>
    <property type="match status" value="1"/>
</dbReference>
<gene>
    <name evidence="8 13" type="primary">rplK</name>
    <name evidence="13" type="ORF">P0Y53_23885</name>
</gene>
<evidence type="ECO:0000256" key="2">
    <source>
        <dbReference type="ARBA" id="ARBA00022481"/>
    </source>
</evidence>
<dbReference type="FunFam" id="1.10.10.250:FF:000001">
    <property type="entry name" value="50S ribosomal protein L11"/>
    <property type="match status" value="1"/>
</dbReference>
<dbReference type="GO" id="GO:0006412">
    <property type="term" value="P:translation"/>
    <property type="evidence" value="ECO:0007669"/>
    <property type="project" value="UniProtKB-UniRule"/>
</dbReference>